<comment type="caution">
    <text evidence="2">The sequence shown here is derived from an EMBL/GenBank/DDBJ whole genome shotgun (WGS) entry which is preliminary data.</text>
</comment>
<keyword evidence="1" id="KW-0175">Coiled coil</keyword>
<dbReference type="Proteomes" id="UP000054926">
    <property type="component" value="Unassembled WGS sequence"/>
</dbReference>
<feature type="coiled-coil region" evidence="1">
    <location>
        <begin position="24"/>
        <end position="97"/>
    </location>
</feature>
<name>A0A0W0ZHU0_9GAMM</name>
<evidence type="ECO:0000256" key="1">
    <source>
        <dbReference type="SAM" id="Coils"/>
    </source>
</evidence>
<evidence type="ECO:0000313" key="2">
    <source>
        <dbReference type="EMBL" id="KTD68390.1"/>
    </source>
</evidence>
<gene>
    <name evidence="2" type="ORF">Lste_1548</name>
</gene>
<dbReference type="PATRIC" id="fig|947033.5.peg.1645"/>
<keyword evidence="3" id="KW-1185">Reference proteome</keyword>
<organism evidence="2 3">
    <name type="scientific">Legionella steelei</name>
    <dbReference type="NCBI Taxonomy" id="947033"/>
    <lineage>
        <taxon>Bacteria</taxon>
        <taxon>Pseudomonadati</taxon>
        <taxon>Pseudomonadota</taxon>
        <taxon>Gammaproteobacteria</taxon>
        <taxon>Legionellales</taxon>
        <taxon>Legionellaceae</taxon>
        <taxon>Legionella</taxon>
    </lineage>
</organism>
<dbReference type="EMBL" id="LNYY01000019">
    <property type="protein sequence ID" value="KTD68390.1"/>
    <property type="molecule type" value="Genomic_DNA"/>
</dbReference>
<proteinExistence type="predicted"/>
<dbReference type="RefSeq" id="WP_058510488.1">
    <property type="nucleotide sequence ID" value="NZ_DAIOMV010000001.1"/>
</dbReference>
<sequence length="112" mass="13327">MSENKFNIFNHLQKTKGNSIPNRIKELRLLVKELNKENNELVEKIWDINLKLDEFRNEEETRELLNKKSNLEQQLDNEDYASRIAELTKTIHDLEIQEYGSSDYGSRSVFKL</sequence>
<dbReference type="AlphaFoldDB" id="A0A0W0ZHU0"/>
<accession>A0A0W0ZHU0</accession>
<evidence type="ECO:0008006" key="4">
    <source>
        <dbReference type="Google" id="ProtNLM"/>
    </source>
</evidence>
<reference evidence="2 3" key="1">
    <citation type="submission" date="2015-11" db="EMBL/GenBank/DDBJ databases">
        <title>Genomic analysis of 38 Legionella species identifies large and diverse effector repertoires.</title>
        <authorList>
            <person name="Burstein D."/>
            <person name="Amaro F."/>
            <person name="Zusman T."/>
            <person name="Lifshitz Z."/>
            <person name="Cohen O."/>
            <person name="Gilbert J.A."/>
            <person name="Pupko T."/>
            <person name="Shuman H.A."/>
            <person name="Segal G."/>
        </authorList>
    </citation>
    <scope>NUCLEOTIDE SEQUENCE [LARGE SCALE GENOMIC DNA]</scope>
    <source>
        <strain evidence="2 3">IMVS3376</strain>
    </source>
</reference>
<evidence type="ECO:0000313" key="3">
    <source>
        <dbReference type="Proteomes" id="UP000054926"/>
    </source>
</evidence>
<protein>
    <recommendedName>
        <fullName evidence="4">Coiled-coil protein</fullName>
    </recommendedName>
</protein>